<gene>
    <name evidence="7" type="ORF">GCM10022393_03630</name>
</gene>
<keyword evidence="3" id="KW-0731">Sigma factor</keyword>
<dbReference type="InterPro" id="IPR013325">
    <property type="entry name" value="RNA_pol_sigma_r2"/>
</dbReference>
<keyword evidence="8" id="KW-1185">Reference proteome</keyword>
<proteinExistence type="inferred from homology"/>
<dbReference type="NCBIfam" id="TIGR02937">
    <property type="entry name" value="sigma70-ECF"/>
    <property type="match status" value="1"/>
</dbReference>
<evidence type="ECO:0000259" key="6">
    <source>
        <dbReference type="Pfam" id="PF08281"/>
    </source>
</evidence>
<name>A0ABP7X9S2_9FLAO</name>
<evidence type="ECO:0000256" key="3">
    <source>
        <dbReference type="ARBA" id="ARBA00023082"/>
    </source>
</evidence>
<sequence length="181" mass="21423">MCFQEIYKQYRSLVFTISFQYCQNKEDAEEIMQDVFISVYENFDSFNSKSSIKTWIYRITVNQALDFIKAKKRNKRSFFFSAVCIDTPHQNISSPIYEKPDKLLEEKESIARIYKGVHQLPENQKKVILLLKIEQNTQDETAKIMNKSTKSIESLYQRAKKNLQYLLEQNEEKSVLYGSVI</sequence>
<organism evidence="7 8">
    <name type="scientific">Aquimarina addita</name>
    <dbReference type="NCBI Taxonomy" id="870485"/>
    <lineage>
        <taxon>Bacteria</taxon>
        <taxon>Pseudomonadati</taxon>
        <taxon>Bacteroidota</taxon>
        <taxon>Flavobacteriia</taxon>
        <taxon>Flavobacteriales</taxon>
        <taxon>Flavobacteriaceae</taxon>
        <taxon>Aquimarina</taxon>
    </lineage>
</organism>
<dbReference type="RefSeq" id="WP_344924205.1">
    <property type="nucleotide sequence ID" value="NZ_BAABCW010000001.1"/>
</dbReference>
<feature type="domain" description="RNA polymerase sigma-70 region 2" evidence="5">
    <location>
        <begin position="6"/>
        <end position="73"/>
    </location>
</feature>
<dbReference type="Pfam" id="PF04542">
    <property type="entry name" value="Sigma70_r2"/>
    <property type="match status" value="1"/>
</dbReference>
<keyword evidence="2" id="KW-0805">Transcription regulation</keyword>
<feature type="domain" description="RNA polymerase sigma factor 70 region 4 type 2" evidence="6">
    <location>
        <begin position="113"/>
        <end position="163"/>
    </location>
</feature>
<dbReference type="EMBL" id="BAABCW010000001">
    <property type="protein sequence ID" value="GAA4107979.1"/>
    <property type="molecule type" value="Genomic_DNA"/>
</dbReference>
<dbReference type="Proteomes" id="UP001500459">
    <property type="component" value="Unassembled WGS sequence"/>
</dbReference>
<dbReference type="SUPFAM" id="SSF88659">
    <property type="entry name" value="Sigma3 and sigma4 domains of RNA polymerase sigma factors"/>
    <property type="match status" value="1"/>
</dbReference>
<evidence type="ECO:0000256" key="2">
    <source>
        <dbReference type="ARBA" id="ARBA00023015"/>
    </source>
</evidence>
<keyword evidence="4" id="KW-0804">Transcription</keyword>
<dbReference type="InterPro" id="IPR013324">
    <property type="entry name" value="RNA_pol_sigma_r3/r4-like"/>
</dbReference>
<dbReference type="InterPro" id="IPR013249">
    <property type="entry name" value="RNA_pol_sigma70_r4_t2"/>
</dbReference>
<evidence type="ECO:0000256" key="4">
    <source>
        <dbReference type="ARBA" id="ARBA00023163"/>
    </source>
</evidence>
<evidence type="ECO:0000313" key="7">
    <source>
        <dbReference type="EMBL" id="GAA4107979.1"/>
    </source>
</evidence>
<evidence type="ECO:0000259" key="5">
    <source>
        <dbReference type="Pfam" id="PF04542"/>
    </source>
</evidence>
<evidence type="ECO:0000313" key="8">
    <source>
        <dbReference type="Proteomes" id="UP001500459"/>
    </source>
</evidence>
<dbReference type="SUPFAM" id="SSF88946">
    <property type="entry name" value="Sigma2 domain of RNA polymerase sigma factors"/>
    <property type="match status" value="1"/>
</dbReference>
<comment type="caution">
    <text evidence="7">The sequence shown here is derived from an EMBL/GenBank/DDBJ whole genome shotgun (WGS) entry which is preliminary data.</text>
</comment>
<evidence type="ECO:0000256" key="1">
    <source>
        <dbReference type="ARBA" id="ARBA00010641"/>
    </source>
</evidence>
<dbReference type="InterPro" id="IPR039425">
    <property type="entry name" value="RNA_pol_sigma-70-like"/>
</dbReference>
<dbReference type="PANTHER" id="PTHR43133:SF60">
    <property type="entry name" value="RNA POLYMERASE SIGMA FACTOR SIGV"/>
    <property type="match status" value="1"/>
</dbReference>
<reference evidence="8" key="1">
    <citation type="journal article" date="2019" name="Int. J. Syst. Evol. Microbiol.">
        <title>The Global Catalogue of Microorganisms (GCM) 10K type strain sequencing project: providing services to taxonomists for standard genome sequencing and annotation.</title>
        <authorList>
            <consortium name="The Broad Institute Genomics Platform"/>
            <consortium name="The Broad Institute Genome Sequencing Center for Infectious Disease"/>
            <person name="Wu L."/>
            <person name="Ma J."/>
        </authorList>
    </citation>
    <scope>NUCLEOTIDE SEQUENCE [LARGE SCALE GENOMIC DNA]</scope>
    <source>
        <strain evidence="8">JCM 17106</strain>
    </source>
</reference>
<dbReference type="Gene3D" id="1.10.10.10">
    <property type="entry name" value="Winged helix-like DNA-binding domain superfamily/Winged helix DNA-binding domain"/>
    <property type="match status" value="1"/>
</dbReference>
<dbReference type="Pfam" id="PF08281">
    <property type="entry name" value="Sigma70_r4_2"/>
    <property type="match status" value="1"/>
</dbReference>
<dbReference type="PANTHER" id="PTHR43133">
    <property type="entry name" value="RNA POLYMERASE ECF-TYPE SIGMA FACTO"/>
    <property type="match status" value="1"/>
</dbReference>
<comment type="similarity">
    <text evidence="1">Belongs to the sigma-70 factor family. ECF subfamily.</text>
</comment>
<dbReference type="InterPro" id="IPR036388">
    <property type="entry name" value="WH-like_DNA-bd_sf"/>
</dbReference>
<dbReference type="InterPro" id="IPR007627">
    <property type="entry name" value="RNA_pol_sigma70_r2"/>
</dbReference>
<protein>
    <submittedName>
        <fullName evidence="7">RNA polymerase sigma factor</fullName>
    </submittedName>
</protein>
<dbReference type="InterPro" id="IPR014284">
    <property type="entry name" value="RNA_pol_sigma-70_dom"/>
</dbReference>
<dbReference type="Gene3D" id="1.10.1740.10">
    <property type="match status" value="1"/>
</dbReference>
<accession>A0ABP7X9S2</accession>